<gene>
    <name evidence="2" type="ORF">SAE02_68340</name>
</gene>
<evidence type="ECO:0000313" key="3">
    <source>
        <dbReference type="Proteomes" id="UP000321523"/>
    </source>
</evidence>
<dbReference type="Proteomes" id="UP000321523">
    <property type="component" value="Unassembled WGS sequence"/>
</dbReference>
<dbReference type="RefSeq" id="WP_044436165.1">
    <property type="nucleotide sequence ID" value="NZ_BJYZ01000048.1"/>
</dbReference>
<evidence type="ECO:0000259" key="1">
    <source>
        <dbReference type="PROSITE" id="PS51412"/>
    </source>
</evidence>
<accession>A0A512E1Y8</accession>
<dbReference type="OrthoDB" id="6463208at2"/>
<organism evidence="2 3">
    <name type="scientific">Skermanella aerolata</name>
    <dbReference type="NCBI Taxonomy" id="393310"/>
    <lineage>
        <taxon>Bacteria</taxon>
        <taxon>Pseudomonadati</taxon>
        <taxon>Pseudomonadota</taxon>
        <taxon>Alphaproteobacteria</taxon>
        <taxon>Rhodospirillales</taxon>
        <taxon>Azospirillaceae</taxon>
        <taxon>Skermanella</taxon>
    </lineage>
</organism>
<proteinExistence type="predicted"/>
<dbReference type="EMBL" id="BJYZ01000048">
    <property type="protein sequence ID" value="GEO42686.1"/>
    <property type="molecule type" value="Genomic_DNA"/>
</dbReference>
<dbReference type="InterPro" id="IPR020864">
    <property type="entry name" value="MACPF"/>
</dbReference>
<dbReference type="PROSITE" id="PS51412">
    <property type="entry name" value="MACPF_2"/>
    <property type="match status" value="1"/>
</dbReference>
<comment type="caution">
    <text evidence="2">The sequence shown here is derived from an EMBL/GenBank/DDBJ whole genome shotgun (WGS) entry which is preliminary data.</text>
</comment>
<dbReference type="AlphaFoldDB" id="A0A512E1Y8"/>
<evidence type="ECO:0000313" key="2">
    <source>
        <dbReference type="EMBL" id="GEO42686.1"/>
    </source>
</evidence>
<reference evidence="2 3" key="1">
    <citation type="submission" date="2019-07" db="EMBL/GenBank/DDBJ databases">
        <title>Whole genome shotgun sequence of Skermanella aerolata NBRC 106429.</title>
        <authorList>
            <person name="Hosoyama A."/>
            <person name="Uohara A."/>
            <person name="Ohji S."/>
            <person name="Ichikawa N."/>
        </authorList>
    </citation>
    <scope>NUCLEOTIDE SEQUENCE [LARGE SCALE GENOMIC DNA]</scope>
    <source>
        <strain evidence="2 3">NBRC 106429</strain>
    </source>
</reference>
<name>A0A512E1Y8_9PROT</name>
<protein>
    <recommendedName>
        <fullName evidence="1">MACPF domain-containing protein</fullName>
    </recommendedName>
</protein>
<keyword evidence="3" id="KW-1185">Reference proteome</keyword>
<feature type="domain" description="MACPF" evidence="1">
    <location>
        <begin position="1"/>
        <end position="309"/>
    </location>
</feature>
<dbReference type="Pfam" id="PF01823">
    <property type="entry name" value="MACPF"/>
    <property type="match status" value="1"/>
</dbReference>
<sequence>MTAEIERLPGTDLLGWTYNVFGALTQPTSRLKCVVPEMAAFETAAYDPAVHARTVIEGVEYYYPKICSHLDVAQSSPTLDYASISTDIQFSLAAGLDITAKRGAFSGSLSAKYSKEVSRQSETHYMLITDNFNYGHAELPNVTQASFDTGFWSDLNNDAVTAETLFKKYGTHFVIGLVIGGQYLASFYAAKSTSYSATTFEADASLKYNNMVGSVRVSGSMDLSTSTTVSKVNVSGSITITGGDVSKTKWTDWSPTVAADPKPVMFTESGLVPVWTYCTSSTRASYLSAQFDDLYRLVTTGTATRDYAPSSDRNTGSGVYSWSVDADFNETLKAGDSKDALVVTGFGSRVNGDRHVTRIGIQVTDINSGNVYYCAKGDVSKFDLSDYEVFDTVPTGTVMTGLAIREKDCNLNNLGLYYQALSFIDYGNSSQDTHLGTTVATRYKDKSGNTGAFSGWEQDYKPVNPTAGYVLTGIEICCSSKAGAFVTLNVMLKKLARNIDV</sequence>